<evidence type="ECO:0000256" key="3">
    <source>
        <dbReference type="ARBA" id="ARBA00022833"/>
    </source>
</evidence>
<dbReference type="Gene3D" id="3.40.50.720">
    <property type="entry name" value="NAD(P)-binding Rossmann-like Domain"/>
    <property type="match status" value="1"/>
</dbReference>
<dbReference type="SMART" id="SM00829">
    <property type="entry name" value="PKS_ER"/>
    <property type="match status" value="1"/>
</dbReference>
<keyword evidence="8" id="KW-1185">Reference proteome</keyword>
<evidence type="ECO:0000256" key="5">
    <source>
        <dbReference type="RuleBase" id="RU361277"/>
    </source>
</evidence>
<dbReference type="RefSeq" id="WP_135849946.1">
    <property type="nucleotide sequence ID" value="NZ_RHPJ01000003.1"/>
</dbReference>
<evidence type="ECO:0000313" key="7">
    <source>
        <dbReference type="EMBL" id="TGO04330.1"/>
    </source>
</evidence>
<dbReference type="EMBL" id="RHPJ01000003">
    <property type="protein sequence ID" value="TGO04330.1"/>
    <property type="molecule type" value="Genomic_DNA"/>
</dbReference>
<dbReference type="Proteomes" id="UP000297318">
    <property type="component" value="Unassembled WGS sequence"/>
</dbReference>
<comment type="cofactor">
    <cofactor evidence="1 5">
        <name>Zn(2+)</name>
        <dbReference type="ChEBI" id="CHEBI:29105"/>
    </cofactor>
</comment>
<dbReference type="AlphaFoldDB" id="A0A4Z1DZA7"/>
<dbReference type="CDD" id="cd08287">
    <property type="entry name" value="FDH_like_ADH3"/>
    <property type="match status" value="1"/>
</dbReference>
<dbReference type="OrthoDB" id="241504at2"/>
<dbReference type="Gene3D" id="3.90.180.10">
    <property type="entry name" value="Medium-chain alcohol dehydrogenases, catalytic domain"/>
    <property type="match status" value="1"/>
</dbReference>
<dbReference type="PROSITE" id="PS00059">
    <property type="entry name" value="ADH_ZINC"/>
    <property type="match status" value="1"/>
</dbReference>
<dbReference type="InterPro" id="IPR013154">
    <property type="entry name" value="ADH-like_N"/>
</dbReference>
<protein>
    <submittedName>
        <fullName evidence="7">Threonine dehydrogenase</fullName>
    </submittedName>
</protein>
<dbReference type="InterPro" id="IPR013149">
    <property type="entry name" value="ADH-like_C"/>
</dbReference>
<accession>A0A4Z1DZA7</accession>
<dbReference type="SUPFAM" id="SSF50129">
    <property type="entry name" value="GroES-like"/>
    <property type="match status" value="1"/>
</dbReference>
<evidence type="ECO:0000256" key="2">
    <source>
        <dbReference type="ARBA" id="ARBA00022723"/>
    </source>
</evidence>
<dbReference type="InterPro" id="IPR020843">
    <property type="entry name" value="ER"/>
</dbReference>
<evidence type="ECO:0000313" key="8">
    <source>
        <dbReference type="Proteomes" id="UP000297318"/>
    </source>
</evidence>
<organism evidence="7 8">
    <name type="scientific">Serinibacter arcticus</name>
    <dbReference type="NCBI Taxonomy" id="1655435"/>
    <lineage>
        <taxon>Bacteria</taxon>
        <taxon>Bacillati</taxon>
        <taxon>Actinomycetota</taxon>
        <taxon>Actinomycetes</taxon>
        <taxon>Micrococcales</taxon>
        <taxon>Beutenbergiaceae</taxon>
        <taxon>Serinibacter</taxon>
    </lineage>
</organism>
<dbReference type="PANTHER" id="PTHR42813">
    <property type="entry name" value="ZINC-TYPE ALCOHOL DEHYDROGENASE-LIKE"/>
    <property type="match status" value="1"/>
</dbReference>
<comment type="similarity">
    <text evidence="5">Belongs to the zinc-containing alcohol dehydrogenase family.</text>
</comment>
<keyword evidence="3 5" id="KW-0862">Zinc</keyword>
<evidence type="ECO:0000259" key="6">
    <source>
        <dbReference type="SMART" id="SM00829"/>
    </source>
</evidence>
<gene>
    <name evidence="7" type="ORF">SERN_1923</name>
</gene>
<dbReference type="SUPFAM" id="SSF51735">
    <property type="entry name" value="NAD(P)-binding Rossmann-fold domains"/>
    <property type="match status" value="1"/>
</dbReference>
<sequence length="354" mass="36406">MRATLIHAPGDIRLETVPDPVLSTGGDAVVRVTASCVCGSDLWPYRGVTETKHAHRIGHEFIGVVEAVGDDVTTLAVGDFVIAPFYVCCGECANCRNGITTSCLNGGWWGSKVRELGFADGAQGELVRVPLADGTLVNVSTAIGGGQPDPALIPSLLTLADVMGTGHHAAVSAAVREGSTVAVVGDGAVGLCGILAAKRLGAARIIAMSRHETRQAIAREFGATDVVDQRGDDGVEAVRALTGGIGADAVLECVGTKESMDQALRSARPGGRVGFVGVPNGGPELPIRTMFGTNVGVVGGVAPVRGYIPELLADVLSGAIDPGRVFDLELPLADVAEAYAAMDERRATKVLLRP</sequence>
<feature type="domain" description="Enoyl reductase (ER)" evidence="6">
    <location>
        <begin position="7"/>
        <end position="352"/>
    </location>
</feature>
<dbReference type="PANTHER" id="PTHR42813:SF2">
    <property type="entry name" value="DEHYDROGENASE, ZINC-CONTAINING, PUTATIVE (AFU_ORTHOLOGUE AFUA_2G02810)-RELATED"/>
    <property type="match status" value="1"/>
</dbReference>
<comment type="caution">
    <text evidence="7">The sequence shown here is derived from an EMBL/GenBank/DDBJ whole genome shotgun (WGS) entry which is preliminary data.</text>
</comment>
<reference evidence="7 8" key="1">
    <citation type="submission" date="2018-11" db="EMBL/GenBank/DDBJ databases">
        <title>Complete genome sequencing of the Actinobacteria Serinibacter sp. K3-2.</title>
        <authorList>
            <person name="Rakitin A.L."/>
            <person name="Beletsky A.V."/>
            <person name="Mardanov A.V."/>
            <person name="Ravin N.V."/>
            <person name="Gromova A.S."/>
            <person name="Filippova S.N."/>
            <person name="Gal'Chenko V.F."/>
        </authorList>
    </citation>
    <scope>NUCLEOTIDE SEQUENCE [LARGE SCALE GENOMIC DNA]</scope>
    <source>
        <strain evidence="7 8">K3-2</strain>
    </source>
</reference>
<evidence type="ECO:0000256" key="4">
    <source>
        <dbReference type="ARBA" id="ARBA00023002"/>
    </source>
</evidence>
<dbReference type="InterPro" id="IPR011032">
    <property type="entry name" value="GroES-like_sf"/>
</dbReference>
<evidence type="ECO:0000256" key="1">
    <source>
        <dbReference type="ARBA" id="ARBA00001947"/>
    </source>
</evidence>
<dbReference type="InterPro" id="IPR036291">
    <property type="entry name" value="NAD(P)-bd_dom_sf"/>
</dbReference>
<dbReference type="Pfam" id="PF00107">
    <property type="entry name" value="ADH_zinc_N"/>
    <property type="match status" value="1"/>
</dbReference>
<dbReference type="InterPro" id="IPR002328">
    <property type="entry name" value="ADH_Zn_CS"/>
</dbReference>
<dbReference type="GO" id="GO:0016491">
    <property type="term" value="F:oxidoreductase activity"/>
    <property type="evidence" value="ECO:0007669"/>
    <property type="project" value="UniProtKB-KW"/>
</dbReference>
<keyword evidence="4" id="KW-0560">Oxidoreductase</keyword>
<dbReference type="Pfam" id="PF08240">
    <property type="entry name" value="ADH_N"/>
    <property type="match status" value="1"/>
</dbReference>
<proteinExistence type="inferred from homology"/>
<dbReference type="GO" id="GO:0008270">
    <property type="term" value="F:zinc ion binding"/>
    <property type="evidence" value="ECO:0007669"/>
    <property type="project" value="InterPro"/>
</dbReference>
<name>A0A4Z1DZA7_9MICO</name>
<keyword evidence="2 5" id="KW-0479">Metal-binding</keyword>